<keyword evidence="2" id="KW-1185">Reference proteome</keyword>
<dbReference type="InterPro" id="IPR049249">
    <property type="entry name" value="DUF6882"/>
</dbReference>
<accession>A0A7W7T766</accession>
<evidence type="ECO:0000313" key="2">
    <source>
        <dbReference type="Proteomes" id="UP000542674"/>
    </source>
</evidence>
<comment type="caution">
    <text evidence="1">The sequence shown here is derived from an EMBL/GenBank/DDBJ whole genome shotgun (WGS) entry which is preliminary data.</text>
</comment>
<gene>
    <name evidence="1" type="ORF">F4559_003854</name>
</gene>
<dbReference type="AlphaFoldDB" id="A0A7W7T766"/>
<dbReference type="Pfam" id="PF21813">
    <property type="entry name" value="DUF6882"/>
    <property type="match status" value="1"/>
</dbReference>
<dbReference type="EMBL" id="JACHJS010000001">
    <property type="protein sequence ID" value="MBB4966495.1"/>
    <property type="molecule type" value="Genomic_DNA"/>
</dbReference>
<dbReference type="Proteomes" id="UP000542674">
    <property type="component" value="Unassembled WGS sequence"/>
</dbReference>
<protein>
    <submittedName>
        <fullName evidence="1">Uncharacterized protein</fullName>
    </submittedName>
</protein>
<dbReference type="RefSeq" id="WP_221447288.1">
    <property type="nucleotide sequence ID" value="NZ_BAABAI010000024.1"/>
</dbReference>
<organism evidence="1 2">
    <name type="scientific">Saccharothrix violaceirubra</name>
    <dbReference type="NCBI Taxonomy" id="413306"/>
    <lineage>
        <taxon>Bacteria</taxon>
        <taxon>Bacillati</taxon>
        <taxon>Actinomycetota</taxon>
        <taxon>Actinomycetes</taxon>
        <taxon>Pseudonocardiales</taxon>
        <taxon>Pseudonocardiaceae</taxon>
        <taxon>Saccharothrix</taxon>
    </lineage>
</organism>
<evidence type="ECO:0000313" key="1">
    <source>
        <dbReference type="EMBL" id="MBB4966495.1"/>
    </source>
</evidence>
<name>A0A7W7T766_9PSEU</name>
<sequence length="235" mass="24396">MSPTLSQLLDDAALLSFEHQLRLSEVLGRHSWGADLQAGRFEFTGDHPLVCTASHLLGTAAPGPGSWLWSWANPAGYGPAVTGLAASVRDFGARHGIAQLAEAEVPFSALPGVTDAVGAAGVLVEAAKAVSGRFTSYTADAGGGTRIAVLIEHPDLALPAPEPARVMRVLQQGVAELPLTDHRRAVYAYGVRRGLRVEFGPDHRNLVVTGPGLSATVDFDPAGRVSGISASLGHA</sequence>
<proteinExistence type="predicted"/>
<reference evidence="1 2" key="1">
    <citation type="submission" date="2020-08" db="EMBL/GenBank/DDBJ databases">
        <title>Sequencing the genomes of 1000 actinobacteria strains.</title>
        <authorList>
            <person name="Klenk H.-P."/>
        </authorList>
    </citation>
    <scope>NUCLEOTIDE SEQUENCE [LARGE SCALE GENOMIC DNA]</scope>
    <source>
        <strain evidence="1 2">DSM 45084</strain>
    </source>
</reference>